<proteinExistence type="inferred from homology"/>
<evidence type="ECO:0000256" key="6">
    <source>
        <dbReference type="SAM" id="SignalP"/>
    </source>
</evidence>
<comment type="subcellular location">
    <subcellularLocation>
        <location evidence="1">Secreted</location>
    </subcellularLocation>
</comment>
<dbReference type="GO" id="GO:0005549">
    <property type="term" value="F:odorant binding"/>
    <property type="evidence" value="ECO:0007669"/>
    <property type="project" value="InterPro"/>
</dbReference>
<dbReference type="GO" id="GO:0005615">
    <property type="term" value="C:extracellular space"/>
    <property type="evidence" value="ECO:0007669"/>
    <property type="project" value="TreeGrafter"/>
</dbReference>
<evidence type="ECO:0000313" key="7">
    <source>
        <dbReference type="EMBL" id="CAD7087211.1"/>
    </source>
</evidence>
<dbReference type="InParanoid" id="A0A7R8YWV7"/>
<keyword evidence="3" id="KW-0964">Secreted</keyword>
<dbReference type="PANTHER" id="PTHR11857">
    <property type="entry name" value="ODORANT BINDING PROTEIN-RELATED"/>
    <property type="match status" value="1"/>
</dbReference>
<protein>
    <submittedName>
        <fullName evidence="7">Uncharacterized protein</fullName>
    </submittedName>
</protein>
<dbReference type="Pfam" id="PF01395">
    <property type="entry name" value="PBP_GOBP"/>
    <property type="match status" value="1"/>
</dbReference>
<keyword evidence="8" id="KW-1185">Reference proteome</keyword>
<keyword evidence="5" id="KW-1015">Disulfide bond</keyword>
<dbReference type="SMART" id="SM00708">
    <property type="entry name" value="PhBP"/>
    <property type="match status" value="1"/>
</dbReference>
<dbReference type="AlphaFoldDB" id="A0A7R8YWV7"/>
<dbReference type="SUPFAM" id="SSF47565">
    <property type="entry name" value="Insect pheromone/odorant-binding proteins"/>
    <property type="match status" value="1"/>
</dbReference>
<evidence type="ECO:0000256" key="1">
    <source>
        <dbReference type="ARBA" id="ARBA00004613"/>
    </source>
</evidence>
<dbReference type="CDD" id="cd23992">
    <property type="entry name" value="PBP_GOBP"/>
    <property type="match status" value="1"/>
</dbReference>
<keyword evidence="4 6" id="KW-0732">Signal</keyword>
<dbReference type="Proteomes" id="UP000594454">
    <property type="component" value="Chromosome 4"/>
</dbReference>
<dbReference type="OrthoDB" id="7732931at2759"/>
<comment type="similarity">
    <text evidence="2">Belongs to the PBP/GOBP family.</text>
</comment>
<reference evidence="7 8" key="1">
    <citation type="submission" date="2020-11" db="EMBL/GenBank/DDBJ databases">
        <authorList>
            <person name="Wallbank WR R."/>
            <person name="Pardo Diaz C."/>
            <person name="Kozak K."/>
            <person name="Martin S."/>
            <person name="Jiggins C."/>
            <person name="Moest M."/>
            <person name="Warren A I."/>
            <person name="Generalovic N T."/>
            <person name="Byers J.R.P. K."/>
            <person name="Montejo-Kovacevich G."/>
            <person name="Yen C E."/>
        </authorList>
    </citation>
    <scope>NUCLEOTIDE SEQUENCE [LARGE SCALE GENOMIC DNA]</scope>
</reference>
<dbReference type="GO" id="GO:0007608">
    <property type="term" value="P:sensory perception of smell"/>
    <property type="evidence" value="ECO:0007669"/>
    <property type="project" value="TreeGrafter"/>
</dbReference>
<dbReference type="PANTHER" id="PTHR11857:SF46">
    <property type="entry name" value="GENERAL ODORANT-BINDING PROTEIN 99A-RELATED"/>
    <property type="match status" value="1"/>
</dbReference>
<feature type="signal peptide" evidence="6">
    <location>
        <begin position="1"/>
        <end position="16"/>
    </location>
</feature>
<evidence type="ECO:0000313" key="8">
    <source>
        <dbReference type="Proteomes" id="UP000594454"/>
    </source>
</evidence>
<evidence type="ECO:0000256" key="3">
    <source>
        <dbReference type="ARBA" id="ARBA00022525"/>
    </source>
</evidence>
<gene>
    <name evidence="7" type="ORF">HERILL_LOCUS9931</name>
</gene>
<dbReference type="EMBL" id="LR899012">
    <property type="protein sequence ID" value="CAD7087211.1"/>
    <property type="molecule type" value="Genomic_DNA"/>
</dbReference>
<evidence type="ECO:0000256" key="2">
    <source>
        <dbReference type="ARBA" id="ARBA00008098"/>
    </source>
</evidence>
<organism evidence="7 8">
    <name type="scientific">Hermetia illucens</name>
    <name type="common">Black soldier fly</name>
    <dbReference type="NCBI Taxonomy" id="343691"/>
    <lineage>
        <taxon>Eukaryota</taxon>
        <taxon>Metazoa</taxon>
        <taxon>Ecdysozoa</taxon>
        <taxon>Arthropoda</taxon>
        <taxon>Hexapoda</taxon>
        <taxon>Insecta</taxon>
        <taxon>Pterygota</taxon>
        <taxon>Neoptera</taxon>
        <taxon>Endopterygota</taxon>
        <taxon>Diptera</taxon>
        <taxon>Brachycera</taxon>
        <taxon>Stratiomyomorpha</taxon>
        <taxon>Stratiomyidae</taxon>
        <taxon>Hermetiinae</taxon>
        <taxon>Hermetia</taxon>
    </lineage>
</organism>
<dbReference type="InterPro" id="IPR006170">
    <property type="entry name" value="PBP/GOBP"/>
</dbReference>
<sequence length="135" mass="15583">MKILISVFAMIVTVASQQAPSIQSELLKARDECYKSENVSQSDIEKLNNHEYDEDLSHEAKCHIRCFGMKTGLWDDTHGYNVEKSYQYVVNTGSKVSKEDLRKCVTPNTDDDDKCTWAAKNMRCLSKNEYFRMKL</sequence>
<feature type="chain" id="PRO_5031108588" evidence="6">
    <location>
        <begin position="17"/>
        <end position="135"/>
    </location>
</feature>
<evidence type="ECO:0000256" key="4">
    <source>
        <dbReference type="ARBA" id="ARBA00022729"/>
    </source>
</evidence>
<name>A0A7R8YWV7_HERIL</name>
<dbReference type="InterPro" id="IPR036728">
    <property type="entry name" value="PBP_GOBP_sf"/>
</dbReference>
<evidence type="ECO:0000256" key="5">
    <source>
        <dbReference type="ARBA" id="ARBA00023157"/>
    </source>
</evidence>
<accession>A0A7R8YWV7</accession>
<dbReference type="Gene3D" id="1.10.238.20">
    <property type="entry name" value="Pheromone/general odorant binding protein domain"/>
    <property type="match status" value="1"/>
</dbReference>